<dbReference type="PANTHER" id="PTHR21485">
    <property type="entry name" value="HAD SUPERFAMILY MEMBERS CMAS AND KDSC"/>
    <property type="match status" value="1"/>
</dbReference>
<dbReference type="GO" id="GO:0008781">
    <property type="term" value="F:N-acylneuraminate cytidylyltransferase activity"/>
    <property type="evidence" value="ECO:0007669"/>
    <property type="project" value="TreeGrafter"/>
</dbReference>
<dbReference type="InterPro" id="IPR023214">
    <property type="entry name" value="HAD_sf"/>
</dbReference>
<dbReference type="PIRSF" id="PIRSF006118">
    <property type="entry name" value="KDO8-P_Ptase"/>
    <property type="match status" value="1"/>
</dbReference>
<dbReference type="NCBIfam" id="TIGR01662">
    <property type="entry name" value="HAD-SF-IIIA"/>
    <property type="match status" value="1"/>
</dbReference>
<keyword evidence="4 7" id="KW-0479">Metal-binding</keyword>
<gene>
    <name evidence="8" type="ORF">BACCAP_01594</name>
</gene>
<dbReference type="GO" id="GO:0046872">
    <property type="term" value="F:metal ion binding"/>
    <property type="evidence" value="ECO:0007669"/>
    <property type="project" value="UniProtKB-KW"/>
</dbReference>
<evidence type="ECO:0000256" key="7">
    <source>
        <dbReference type="PIRSR" id="PIRSR006118-2"/>
    </source>
</evidence>
<dbReference type="InterPro" id="IPR010023">
    <property type="entry name" value="KdsC_fam"/>
</dbReference>
<dbReference type="Pfam" id="PF08282">
    <property type="entry name" value="Hydrolase_3"/>
    <property type="match status" value="1"/>
</dbReference>
<proteinExistence type="inferred from homology"/>
<dbReference type="GO" id="GO:0016788">
    <property type="term" value="F:hydrolase activity, acting on ester bonds"/>
    <property type="evidence" value="ECO:0007669"/>
    <property type="project" value="InterPro"/>
</dbReference>
<evidence type="ECO:0000256" key="4">
    <source>
        <dbReference type="ARBA" id="ARBA00022723"/>
    </source>
</evidence>
<dbReference type="InterPro" id="IPR036412">
    <property type="entry name" value="HAD-like_sf"/>
</dbReference>
<evidence type="ECO:0000256" key="5">
    <source>
        <dbReference type="ARBA" id="ARBA00022801"/>
    </source>
</evidence>
<organism evidence="8 9">
    <name type="scientific">Pseudoflavonifractor capillosus ATCC 29799</name>
    <dbReference type="NCBI Taxonomy" id="411467"/>
    <lineage>
        <taxon>Bacteria</taxon>
        <taxon>Bacillati</taxon>
        <taxon>Bacillota</taxon>
        <taxon>Clostridia</taxon>
        <taxon>Eubacteriales</taxon>
        <taxon>Oscillospiraceae</taxon>
        <taxon>Pseudoflavonifractor</taxon>
    </lineage>
</organism>
<dbReference type="InterPro" id="IPR006549">
    <property type="entry name" value="HAD-SF_hydro_IIIA"/>
</dbReference>
<reference evidence="8 9" key="2">
    <citation type="submission" date="2007-06" db="EMBL/GenBank/DDBJ databases">
        <title>Draft genome sequence of Pseudoflavonifractor capillosus ATCC 29799.</title>
        <authorList>
            <person name="Sudarsanam P."/>
            <person name="Ley R."/>
            <person name="Guruge J."/>
            <person name="Turnbaugh P.J."/>
            <person name="Mahowald M."/>
            <person name="Liep D."/>
            <person name="Gordon J."/>
        </authorList>
    </citation>
    <scope>NUCLEOTIDE SEQUENCE [LARGE SCALE GENOMIC DNA]</scope>
    <source>
        <strain evidence="8 9">ATCC 29799</strain>
    </source>
</reference>
<feature type="binding site" evidence="7">
    <location>
        <position position="17"/>
    </location>
    <ligand>
        <name>Mg(2+)</name>
        <dbReference type="ChEBI" id="CHEBI:18420"/>
    </ligand>
</feature>
<dbReference type="SFLD" id="SFLDG01136">
    <property type="entry name" value="C1.6:_Phosphoserine_Phosphatas"/>
    <property type="match status" value="1"/>
</dbReference>
<evidence type="ECO:0000256" key="6">
    <source>
        <dbReference type="ARBA" id="ARBA00022842"/>
    </source>
</evidence>
<dbReference type="CDD" id="cd01630">
    <property type="entry name" value="HAD_KDO-like"/>
    <property type="match status" value="1"/>
</dbReference>
<comment type="cofactor">
    <cofactor evidence="1 7">
        <name>Mg(2+)</name>
        <dbReference type="ChEBI" id="CHEBI:18420"/>
    </cofactor>
</comment>
<accession>A6NTR5</accession>
<comment type="caution">
    <text evidence="8">The sequence shown here is derived from an EMBL/GenBank/DDBJ whole genome shotgun (WGS) entry which is preliminary data.</text>
</comment>
<protein>
    <submittedName>
        <fullName evidence="8">3-deoxy-D-manno-octulosonate 8-phosphate phosphatase, YrbI family</fullName>
        <ecNumber evidence="8">3.1.3.-</ecNumber>
    </submittedName>
</protein>
<dbReference type="STRING" id="411467.BACCAP_01594"/>
<dbReference type="FunFam" id="3.40.50.1000:FF:000029">
    <property type="entry name" value="3-deoxy-D-manno-octulosonate 8-phosphate phosphatase KdsC"/>
    <property type="match status" value="1"/>
</dbReference>
<evidence type="ECO:0000256" key="1">
    <source>
        <dbReference type="ARBA" id="ARBA00001946"/>
    </source>
</evidence>
<comment type="subunit">
    <text evidence="3">Homotetramer.</text>
</comment>
<dbReference type="SUPFAM" id="SSF56784">
    <property type="entry name" value="HAD-like"/>
    <property type="match status" value="1"/>
</dbReference>
<reference evidence="8 9" key="1">
    <citation type="submission" date="2007-04" db="EMBL/GenBank/DDBJ databases">
        <authorList>
            <person name="Fulton L."/>
            <person name="Clifton S."/>
            <person name="Fulton B."/>
            <person name="Xu J."/>
            <person name="Minx P."/>
            <person name="Pepin K.H."/>
            <person name="Johnson M."/>
            <person name="Thiruvilangam P."/>
            <person name="Bhonagiri V."/>
            <person name="Nash W.E."/>
            <person name="Mardis E.R."/>
            <person name="Wilson R.K."/>
        </authorList>
    </citation>
    <scope>NUCLEOTIDE SEQUENCE [LARGE SCALE GENOMIC DNA]</scope>
    <source>
        <strain evidence="8 9">ATCC 29799</strain>
    </source>
</reference>
<evidence type="ECO:0000256" key="3">
    <source>
        <dbReference type="ARBA" id="ARBA00011881"/>
    </source>
</evidence>
<dbReference type="SFLD" id="SFLDG01138">
    <property type="entry name" value="C1.6.2:_Deoxy-d-mannose-octulo"/>
    <property type="match status" value="1"/>
</dbReference>
<dbReference type="eggNOG" id="COG1778">
    <property type="taxonomic scope" value="Bacteria"/>
</dbReference>
<dbReference type="InterPro" id="IPR050793">
    <property type="entry name" value="CMP-NeuNAc_synthase"/>
</dbReference>
<sequence>MKHCMERFAKIRLVAMDVDGTLTDGKIYVGSQGEVMKAFHVRDGYRLVQCPQRGIITAIITGRESEIVAFRSRELHITEVRQGVRDKRPVLEELMRQYQCAPEEVLYIGDDCSDLTCMELCGISACPSDADPTVRRQADYVCAARGGEGAVREVLDLLFDAKEAVQSSAAM</sequence>
<keyword evidence="6 7" id="KW-0460">Magnesium</keyword>
<evidence type="ECO:0000313" key="9">
    <source>
        <dbReference type="Proteomes" id="UP000003639"/>
    </source>
</evidence>
<evidence type="ECO:0000313" key="8">
    <source>
        <dbReference type="EMBL" id="EDN00828.1"/>
    </source>
</evidence>
<dbReference type="EC" id="3.1.3.-" evidence="8"/>
<dbReference type="PANTHER" id="PTHR21485:SF3">
    <property type="entry name" value="N-ACYLNEURAMINATE CYTIDYLYLTRANSFERASE"/>
    <property type="match status" value="1"/>
</dbReference>
<dbReference type="Proteomes" id="UP000003639">
    <property type="component" value="Unassembled WGS sequence"/>
</dbReference>
<dbReference type="SFLD" id="SFLDS00003">
    <property type="entry name" value="Haloacid_Dehalogenase"/>
    <property type="match status" value="1"/>
</dbReference>
<feature type="binding site" evidence="7">
    <location>
        <position position="110"/>
    </location>
    <ligand>
        <name>Mg(2+)</name>
        <dbReference type="ChEBI" id="CHEBI:18420"/>
    </ligand>
</feature>
<feature type="binding site" evidence="7">
    <location>
        <position position="19"/>
    </location>
    <ligand>
        <name>substrate</name>
    </ligand>
</feature>
<keyword evidence="5 8" id="KW-0378">Hydrolase</keyword>
<dbReference type="Gene3D" id="3.40.50.1000">
    <property type="entry name" value="HAD superfamily/HAD-like"/>
    <property type="match status" value="1"/>
</dbReference>
<dbReference type="EMBL" id="AAXG02000010">
    <property type="protein sequence ID" value="EDN00828.1"/>
    <property type="molecule type" value="Genomic_DNA"/>
</dbReference>
<comment type="similarity">
    <text evidence="2">Belongs to the KdsC family.</text>
</comment>
<keyword evidence="9" id="KW-1185">Reference proteome</keyword>
<dbReference type="NCBIfam" id="TIGR01670">
    <property type="entry name" value="KdsC-phosphatas"/>
    <property type="match status" value="1"/>
</dbReference>
<dbReference type="AlphaFoldDB" id="A6NTR5"/>
<name>A6NTR5_9FIRM</name>
<evidence type="ECO:0000256" key="2">
    <source>
        <dbReference type="ARBA" id="ARBA00005893"/>
    </source>
</evidence>